<evidence type="ECO:0000313" key="8">
    <source>
        <dbReference type="WormBase" id="SRAE_2000338200"/>
    </source>
</evidence>
<dbReference type="GO" id="GO:0030274">
    <property type="term" value="F:LIM domain binding"/>
    <property type="evidence" value="ECO:0007669"/>
    <property type="project" value="UniProtKB-UniRule"/>
</dbReference>
<dbReference type="PROSITE" id="PS51957">
    <property type="entry name" value="LID"/>
    <property type="match status" value="1"/>
</dbReference>
<gene>
    <name evidence="5 7 8" type="ORF">SRAE_2000338200</name>
</gene>
<protein>
    <submittedName>
        <fullName evidence="5 7">LIM domain-binding protein 2</fullName>
    </submittedName>
</protein>
<evidence type="ECO:0000259" key="4">
    <source>
        <dbReference type="PROSITE" id="PS51957"/>
    </source>
</evidence>
<sequence>MQRGAYQMGPSQMPPNGMMMNTIPSNTGTPPLQHSNYGMQGQMPIHGQPPSGMGPQHQMGQQINLESKIYDMNRRLCFFHTANIPEQDWGAWWNAFAFEFFDDMAKIQLHLYDENLPPQKYIFGRAIIPKFFKALFEGGIREMYIAPRMPCREGISNNYPLIFLDCDNALLHTKHERPAMLDVQTDIRFLMEFSLDMSGYRIRNWTLELKHCLYFNWKDQNQKNDNMILDKLKLGFAHLGLNQHALNTIKMASILEPMQILFSIHKTQGIQPKECVGHAVMQYHLKTQQNQRIQEQRIAQQRVGMPGPYGPGALPPHMVMGMRPEESVPPPKKTRKRNKRNAAATNSGTAVTDSSESASKKKADGSSNSVKNAQINNNLIPATTPNGSQIPQAPYNDLMVVGEPTVMGGDYGSGDERKISRVENNPISINDPSHQQQPISNQPMMQPNFQGMPNQQPSGSPQSQQQNLFN</sequence>
<comment type="similarity">
    <text evidence="1 2">Belongs to the LDB family.</text>
</comment>
<feature type="compositionally biased region" description="Low complexity" evidence="3">
    <location>
        <begin position="450"/>
        <end position="470"/>
    </location>
</feature>
<evidence type="ECO:0000313" key="5">
    <source>
        <dbReference type="EMBL" id="CEF68727.1"/>
    </source>
</evidence>
<evidence type="ECO:0000256" key="3">
    <source>
        <dbReference type="SAM" id="MobiDB-lite"/>
    </source>
</evidence>
<dbReference type="WormBase" id="SRAE_2000338200">
    <property type="protein sequence ID" value="SRP03798"/>
    <property type="gene ID" value="WBGene00263604"/>
</dbReference>
<evidence type="ECO:0000256" key="1">
    <source>
        <dbReference type="ARBA" id="ARBA00006928"/>
    </source>
</evidence>
<feature type="compositionally biased region" description="Polar residues" evidence="3">
    <location>
        <begin position="425"/>
        <end position="449"/>
    </location>
</feature>
<dbReference type="AlphaFoldDB" id="A0A090LG61"/>
<feature type="compositionally biased region" description="Polar residues" evidence="3">
    <location>
        <begin position="370"/>
        <end position="391"/>
    </location>
</feature>
<feature type="region of interest" description="Disordered" evidence="3">
    <location>
        <begin position="303"/>
        <end position="394"/>
    </location>
</feature>
<feature type="region of interest" description="Disordered" evidence="3">
    <location>
        <begin position="425"/>
        <end position="470"/>
    </location>
</feature>
<evidence type="ECO:0000313" key="6">
    <source>
        <dbReference type="Proteomes" id="UP000035682"/>
    </source>
</evidence>
<reference evidence="6" key="1">
    <citation type="submission" date="2014-09" db="EMBL/GenBank/DDBJ databases">
        <authorList>
            <person name="Martin A.A."/>
        </authorList>
    </citation>
    <scope>NUCLEOTIDE SEQUENCE</scope>
    <source>
        <strain evidence="6">ED321</strain>
    </source>
</reference>
<dbReference type="RefSeq" id="XP_024507927.1">
    <property type="nucleotide sequence ID" value="XM_024654568.1"/>
</dbReference>
<dbReference type="PANTHER" id="PTHR10378">
    <property type="entry name" value="LIM DOMAIN-BINDING PROTEIN"/>
    <property type="match status" value="1"/>
</dbReference>
<evidence type="ECO:0000256" key="2">
    <source>
        <dbReference type="PROSITE-ProRule" id="PRU01302"/>
    </source>
</evidence>
<dbReference type="EMBL" id="LN609529">
    <property type="protein sequence ID" value="CEF68727.1"/>
    <property type="molecule type" value="Genomic_DNA"/>
</dbReference>
<reference evidence="5" key="2">
    <citation type="submission" date="2014-09" db="EMBL/GenBank/DDBJ databases">
        <authorList>
            <person name="Aslett A.Martin."/>
        </authorList>
    </citation>
    <scope>NUCLEOTIDE SEQUENCE</scope>
    <source>
        <strain evidence="5">ED321 Heterogonic</strain>
    </source>
</reference>
<organism evidence="5">
    <name type="scientific">Strongyloides ratti</name>
    <name type="common">Parasitic roundworm</name>
    <dbReference type="NCBI Taxonomy" id="34506"/>
    <lineage>
        <taxon>Eukaryota</taxon>
        <taxon>Metazoa</taxon>
        <taxon>Ecdysozoa</taxon>
        <taxon>Nematoda</taxon>
        <taxon>Chromadorea</taxon>
        <taxon>Rhabditida</taxon>
        <taxon>Tylenchina</taxon>
        <taxon>Panagrolaimomorpha</taxon>
        <taxon>Strongyloidoidea</taxon>
        <taxon>Strongyloididae</taxon>
        <taxon>Strongyloides</taxon>
    </lineage>
</organism>
<dbReference type="eggNOG" id="KOG2181">
    <property type="taxonomic scope" value="Eukaryota"/>
</dbReference>
<dbReference type="OrthoDB" id="774557at2759"/>
<dbReference type="Pfam" id="PF01803">
    <property type="entry name" value="LIM_bind"/>
    <property type="match status" value="1"/>
</dbReference>
<reference evidence="7" key="3">
    <citation type="submission" date="2020-12" db="UniProtKB">
        <authorList>
            <consortium name="WormBaseParasite"/>
        </authorList>
    </citation>
    <scope>IDENTIFICATION</scope>
</reference>
<dbReference type="STRING" id="34506.A0A090LG61"/>
<proteinExistence type="inferred from homology"/>
<accession>A0A090LG61</accession>
<dbReference type="OMA" id="TKHERPA"/>
<feature type="domain" description="LIM interaction" evidence="4">
    <location>
        <begin position="397"/>
        <end position="436"/>
    </location>
</feature>
<keyword evidence="6" id="KW-1185">Reference proteome</keyword>
<dbReference type="GeneID" id="36381097"/>
<dbReference type="WBParaSite" id="SRAE_2000338200.1">
    <property type="protein sequence ID" value="SRAE_2000338200.1"/>
    <property type="gene ID" value="WBGene00263604"/>
</dbReference>
<evidence type="ECO:0000313" key="7">
    <source>
        <dbReference type="WBParaSite" id="SRAE_2000338200.1"/>
    </source>
</evidence>
<name>A0A090LG61_STRRB</name>
<dbReference type="Pfam" id="PF17916">
    <property type="entry name" value="LID"/>
    <property type="match status" value="1"/>
</dbReference>
<dbReference type="CTD" id="36381097"/>
<dbReference type="Proteomes" id="UP000035682">
    <property type="component" value="Unplaced"/>
</dbReference>
<dbReference type="InterPro" id="IPR029005">
    <property type="entry name" value="LIM-bd/SEUSS"/>
</dbReference>
<dbReference type="InterPro" id="IPR041363">
    <property type="entry name" value="LID"/>
</dbReference>